<keyword evidence="5" id="KW-0808">Transferase</keyword>
<dbReference type="PANTHER" id="PTHR45436:SF4">
    <property type="entry name" value="SENSOR PROTEIN PHOQ"/>
    <property type="match status" value="1"/>
</dbReference>
<dbReference type="EMBL" id="JAOANI010000022">
    <property type="protein sequence ID" value="MCT7360084.1"/>
    <property type="molecule type" value="Genomic_DNA"/>
</dbReference>
<evidence type="ECO:0000259" key="14">
    <source>
        <dbReference type="PROSITE" id="PS50109"/>
    </source>
</evidence>
<dbReference type="Proteomes" id="UP001147830">
    <property type="component" value="Unassembled WGS sequence"/>
</dbReference>
<dbReference type="InterPro" id="IPR036097">
    <property type="entry name" value="HisK_dim/P_sf"/>
</dbReference>
<dbReference type="PROSITE" id="PS50109">
    <property type="entry name" value="HIS_KIN"/>
    <property type="match status" value="1"/>
</dbReference>
<dbReference type="GO" id="GO:0005524">
    <property type="term" value="F:ATP binding"/>
    <property type="evidence" value="ECO:0007669"/>
    <property type="project" value="UniProtKB-KW"/>
</dbReference>
<reference evidence="16" key="1">
    <citation type="journal article" date="2022" name="Front. Microbiol.">
        <title>Genome-based taxonomic rearrangement of Oceanobacter-related bacteria including the description of Thalassolituus hydrocarbonoclasticus sp. nov. and Thalassolituus pacificus sp. nov. and emended description of the genus Thalassolituus.</title>
        <authorList>
            <person name="Dong C."/>
            <person name="Wei L."/>
            <person name="Wang J."/>
            <person name="Lai Q."/>
            <person name="Huang Z."/>
            <person name="Shao Z."/>
        </authorList>
    </citation>
    <scope>NUCLEOTIDE SEQUENCE</scope>
    <source>
        <strain evidence="16">59MF3M-4</strain>
    </source>
</reference>
<evidence type="ECO:0000256" key="4">
    <source>
        <dbReference type="ARBA" id="ARBA00022553"/>
    </source>
</evidence>
<accession>A0A9X2WGP7</accession>
<evidence type="ECO:0000256" key="13">
    <source>
        <dbReference type="SAM" id="Phobius"/>
    </source>
</evidence>
<dbReference type="EC" id="2.7.13.3" evidence="3"/>
<keyword evidence="10 13" id="KW-1133">Transmembrane helix</keyword>
<evidence type="ECO:0000256" key="9">
    <source>
        <dbReference type="ARBA" id="ARBA00022840"/>
    </source>
</evidence>
<evidence type="ECO:0000256" key="3">
    <source>
        <dbReference type="ARBA" id="ARBA00012438"/>
    </source>
</evidence>
<evidence type="ECO:0000313" key="16">
    <source>
        <dbReference type="EMBL" id="MCT7360084.1"/>
    </source>
</evidence>
<feature type="domain" description="Histidine kinase" evidence="14">
    <location>
        <begin position="246"/>
        <end position="447"/>
    </location>
</feature>
<evidence type="ECO:0000256" key="5">
    <source>
        <dbReference type="ARBA" id="ARBA00022679"/>
    </source>
</evidence>
<dbReference type="Gene3D" id="1.10.287.130">
    <property type="match status" value="1"/>
</dbReference>
<feature type="domain" description="HAMP" evidence="15">
    <location>
        <begin position="187"/>
        <end position="238"/>
    </location>
</feature>
<feature type="transmembrane region" description="Helical" evidence="13">
    <location>
        <begin position="169"/>
        <end position="190"/>
    </location>
</feature>
<dbReference type="SMART" id="SM00387">
    <property type="entry name" value="HATPase_c"/>
    <property type="match status" value="1"/>
</dbReference>
<dbReference type="InterPro" id="IPR003660">
    <property type="entry name" value="HAMP_dom"/>
</dbReference>
<reference evidence="16" key="2">
    <citation type="submission" date="2022-08" db="EMBL/GenBank/DDBJ databases">
        <authorList>
            <person name="Dong C."/>
        </authorList>
    </citation>
    <scope>NUCLEOTIDE SEQUENCE</scope>
    <source>
        <strain evidence="16">59MF3M-4</strain>
    </source>
</reference>
<keyword evidence="4" id="KW-0597">Phosphoprotein</keyword>
<dbReference type="CDD" id="cd16954">
    <property type="entry name" value="HATPase_PhoQ-like"/>
    <property type="match status" value="1"/>
</dbReference>
<evidence type="ECO:0000313" key="17">
    <source>
        <dbReference type="Proteomes" id="UP001147830"/>
    </source>
</evidence>
<protein>
    <recommendedName>
        <fullName evidence="3">histidine kinase</fullName>
        <ecNumber evidence="3">2.7.13.3</ecNumber>
    </recommendedName>
</protein>
<dbReference type="SUPFAM" id="SSF47384">
    <property type="entry name" value="Homodimeric domain of signal transducing histidine kinase"/>
    <property type="match status" value="1"/>
</dbReference>
<dbReference type="RefSeq" id="WP_260976928.1">
    <property type="nucleotide sequence ID" value="NZ_JAOANI010000022.1"/>
</dbReference>
<dbReference type="PROSITE" id="PS50885">
    <property type="entry name" value="HAMP"/>
    <property type="match status" value="1"/>
</dbReference>
<dbReference type="GO" id="GO:0005886">
    <property type="term" value="C:plasma membrane"/>
    <property type="evidence" value="ECO:0007669"/>
    <property type="project" value="TreeGrafter"/>
</dbReference>
<keyword evidence="8" id="KW-0418">Kinase</keyword>
<dbReference type="Pfam" id="PF02518">
    <property type="entry name" value="HATPase_c"/>
    <property type="match status" value="1"/>
</dbReference>
<organism evidence="16 17">
    <name type="scientific">Thalassolituus pacificus</name>
    <dbReference type="NCBI Taxonomy" id="2975440"/>
    <lineage>
        <taxon>Bacteria</taxon>
        <taxon>Pseudomonadati</taxon>
        <taxon>Pseudomonadota</taxon>
        <taxon>Gammaproteobacteria</taxon>
        <taxon>Oceanospirillales</taxon>
        <taxon>Oceanospirillaceae</taxon>
        <taxon>Thalassolituus</taxon>
    </lineage>
</organism>
<keyword evidence="17" id="KW-1185">Reference proteome</keyword>
<evidence type="ECO:0000256" key="8">
    <source>
        <dbReference type="ARBA" id="ARBA00022777"/>
    </source>
</evidence>
<dbReference type="PANTHER" id="PTHR45436">
    <property type="entry name" value="SENSOR HISTIDINE KINASE YKOH"/>
    <property type="match status" value="1"/>
</dbReference>
<dbReference type="SUPFAM" id="SSF55874">
    <property type="entry name" value="ATPase domain of HSP90 chaperone/DNA topoisomerase II/histidine kinase"/>
    <property type="match status" value="1"/>
</dbReference>
<dbReference type="InterPro" id="IPR050428">
    <property type="entry name" value="TCS_sensor_his_kinase"/>
</dbReference>
<dbReference type="InterPro" id="IPR036890">
    <property type="entry name" value="HATPase_C_sf"/>
</dbReference>
<evidence type="ECO:0000256" key="2">
    <source>
        <dbReference type="ARBA" id="ARBA00004370"/>
    </source>
</evidence>
<dbReference type="InterPro" id="IPR058619">
    <property type="entry name" value="PhoQ/CarS-like_HATPase"/>
</dbReference>
<keyword evidence="7" id="KW-0547">Nucleotide-binding</keyword>
<evidence type="ECO:0000256" key="1">
    <source>
        <dbReference type="ARBA" id="ARBA00000085"/>
    </source>
</evidence>
<dbReference type="InterPro" id="IPR003594">
    <property type="entry name" value="HATPase_dom"/>
</dbReference>
<evidence type="ECO:0000256" key="11">
    <source>
        <dbReference type="ARBA" id="ARBA00023012"/>
    </source>
</evidence>
<evidence type="ECO:0000256" key="10">
    <source>
        <dbReference type="ARBA" id="ARBA00022989"/>
    </source>
</evidence>
<dbReference type="InterPro" id="IPR005467">
    <property type="entry name" value="His_kinase_dom"/>
</dbReference>
<comment type="caution">
    <text evidence="16">The sequence shown here is derived from an EMBL/GenBank/DDBJ whole genome shotgun (WGS) entry which is preliminary data.</text>
</comment>
<gene>
    <name evidence="16" type="ORF">NYR02_13770</name>
</gene>
<keyword evidence="13" id="KW-0472">Membrane</keyword>
<proteinExistence type="predicted"/>
<evidence type="ECO:0000256" key="7">
    <source>
        <dbReference type="ARBA" id="ARBA00022741"/>
    </source>
</evidence>
<keyword evidence="9 16" id="KW-0067">ATP-binding</keyword>
<keyword evidence="12" id="KW-0175">Coiled coil</keyword>
<dbReference type="GO" id="GO:0000155">
    <property type="term" value="F:phosphorelay sensor kinase activity"/>
    <property type="evidence" value="ECO:0007669"/>
    <property type="project" value="InterPro"/>
</dbReference>
<feature type="transmembrane region" description="Helical" evidence="13">
    <location>
        <begin position="9"/>
        <end position="29"/>
    </location>
</feature>
<evidence type="ECO:0000259" key="15">
    <source>
        <dbReference type="PROSITE" id="PS50885"/>
    </source>
</evidence>
<evidence type="ECO:0000256" key="6">
    <source>
        <dbReference type="ARBA" id="ARBA00022692"/>
    </source>
</evidence>
<comment type="subcellular location">
    <subcellularLocation>
        <location evidence="2">Membrane</location>
    </subcellularLocation>
</comment>
<dbReference type="InterPro" id="IPR003661">
    <property type="entry name" value="HisK_dim/P_dom"/>
</dbReference>
<dbReference type="CDD" id="cd00082">
    <property type="entry name" value="HisKA"/>
    <property type="match status" value="1"/>
</dbReference>
<feature type="coiled-coil region" evidence="12">
    <location>
        <begin position="230"/>
        <end position="292"/>
    </location>
</feature>
<comment type="catalytic activity">
    <reaction evidence="1">
        <text>ATP + protein L-histidine = ADP + protein N-phospho-L-histidine.</text>
        <dbReference type="EC" id="2.7.13.3"/>
    </reaction>
</comment>
<sequence>MLNSLRARLMLFTTLLLALLMLGIGVWLYQSFYYAQVNGLQERLRLHGYSLLALADYRSGKLWVPDYLPEERFNTAGSGLYAKILDANDTVVWRSLSARNLPPVSGLAAAPGEWRYSFAHMQNEEYMIARLGVNWGAAGNDNPQFNLLMIENLTDFNQQLVNYRNSMDYALVTFAVLLIIMQLLILRWGLAPLRRVSHDLEKLQRGEQADLTGEYPRELQPLTTNLNQLLQSERAQRERYRNMLADLSHSLKTPLAVMSGMVHQPQLSDDDRQELERQINTMSERIRFQLQRAVSQAQSFSLQKVAVKPIAESLLGVMKKVYADKQLTLELVVDDDVFFLGDDNDLTEIIGNLLDNACKYGHRQVLISAHNTSSGWQLCVEDDGPGVADEQHEHILQRGVRLDTMTAGQGLGLALVSGILALYDARLGIRESLLGGACFILEFENQGAL</sequence>
<keyword evidence="11" id="KW-0902">Two-component regulatory system</keyword>
<name>A0A9X2WGP7_9GAMM</name>
<dbReference type="AlphaFoldDB" id="A0A9X2WGP7"/>
<dbReference type="Gene3D" id="3.30.565.10">
    <property type="entry name" value="Histidine kinase-like ATPase, C-terminal domain"/>
    <property type="match status" value="1"/>
</dbReference>
<keyword evidence="6 13" id="KW-0812">Transmembrane</keyword>
<evidence type="ECO:0000256" key="12">
    <source>
        <dbReference type="SAM" id="Coils"/>
    </source>
</evidence>